<evidence type="ECO:0000313" key="11">
    <source>
        <dbReference type="EMBL" id="GAC71490.1"/>
    </source>
</evidence>
<gene>
    <name evidence="11" type="ORF">PANT_3c00053</name>
</gene>
<comment type="catalytic activity">
    <reaction evidence="1">
        <text>[phosphatase 2A protein]-C-terminal L-leucine + S-adenosyl-L-methionine = [phosphatase 2A protein]-C-terminal L-leucine methyl ester + S-adenosyl-L-homocysteine</text>
        <dbReference type="Rhea" id="RHEA:48544"/>
        <dbReference type="Rhea" id="RHEA-COMP:12134"/>
        <dbReference type="Rhea" id="RHEA-COMP:12135"/>
        <dbReference type="ChEBI" id="CHEBI:57856"/>
        <dbReference type="ChEBI" id="CHEBI:59789"/>
        <dbReference type="ChEBI" id="CHEBI:90516"/>
        <dbReference type="ChEBI" id="CHEBI:90517"/>
        <dbReference type="EC" id="2.1.1.233"/>
    </reaction>
</comment>
<dbReference type="InterPro" id="IPR007213">
    <property type="entry name" value="Ppm1/Ppm2/Tcmp"/>
</dbReference>
<comment type="similarity">
    <text evidence="2">Belongs to the methyltransferase superfamily. LCMT family.</text>
</comment>
<evidence type="ECO:0000256" key="10">
    <source>
        <dbReference type="SAM" id="MobiDB-lite"/>
    </source>
</evidence>
<dbReference type="STRING" id="1151754.M9LX57"/>
<keyword evidence="7" id="KW-0949">S-adenosyl-L-methionine</keyword>
<evidence type="ECO:0000256" key="5">
    <source>
        <dbReference type="ARBA" id="ARBA00022603"/>
    </source>
</evidence>
<keyword evidence="6 11" id="KW-0808">Transferase</keyword>
<dbReference type="EC" id="2.1.1.233" evidence="3"/>
<evidence type="ECO:0000256" key="3">
    <source>
        <dbReference type="ARBA" id="ARBA00012834"/>
    </source>
</evidence>
<dbReference type="Pfam" id="PF04072">
    <property type="entry name" value="LCM"/>
    <property type="match status" value="1"/>
</dbReference>
<name>M9LX57_PSEA3</name>
<dbReference type="Gene3D" id="3.40.50.150">
    <property type="entry name" value="Vaccinia Virus protein VP39"/>
    <property type="match status" value="1"/>
</dbReference>
<dbReference type="AlphaFoldDB" id="M9LX57"/>
<evidence type="ECO:0000256" key="7">
    <source>
        <dbReference type="ARBA" id="ARBA00022691"/>
    </source>
</evidence>
<dbReference type="GO" id="GO:0032259">
    <property type="term" value="P:methylation"/>
    <property type="evidence" value="ECO:0007669"/>
    <property type="project" value="UniProtKB-KW"/>
</dbReference>
<accession>M9LX57</accession>
<evidence type="ECO:0000313" key="12">
    <source>
        <dbReference type="Proteomes" id="UP000011976"/>
    </source>
</evidence>
<dbReference type="SUPFAM" id="SSF53335">
    <property type="entry name" value="S-adenosyl-L-methionine-dependent methyltransferases"/>
    <property type="match status" value="1"/>
</dbReference>
<evidence type="ECO:0000256" key="4">
    <source>
        <dbReference type="ARBA" id="ARBA00017497"/>
    </source>
</evidence>
<organism evidence="11 12">
    <name type="scientific">Pseudozyma antarctica (strain T-34)</name>
    <name type="common">Yeast</name>
    <name type="synonym">Candida antarctica</name>
    <dbReference type="NCBI Taxonomy" id="1151754"/>
    <lineage>
        <taxon>Eukaryota</taxon>
        <taxon>Fungi</taxon>
        <taxon>Dikarya</taxon>
        <taxon>Basidiomycota</taxon>
        <taxon>Ustilaginomycotina</taxon>
        <taxon>Ustilaginomycetes</taxon>
        <taxon>Ustilaginales</taxon>
        <taxon>Ustilaginaceae</taxon>
        <taxon>Moesziomyces</taxon>
    </lineage>
</organism>
<dbReference type="PANTHER" id="PTHR13600:SF21">
    <property type="entry name" value="LEUCINE CARBOXYL METHYLTRANSFERASE 1"/>
    <property type="match status" value="1"/>
</dbReference>
<dbReference type="EMBL" id="DF196769">
    <property type="protein sequence ID" value="GAC71490.1"/>
    <property type="molecule type" value="Genomic_DNA"/>
</dbReference>
<dbReference type="InterPro" id="IPR016651">
    <property type="entry name" value="LCMT1"/>
</dbReference>
<proteinExistence type="inferred from homology"/>
<feature type="region of interest" description="Disordered" evidence="10">
    <location>
        <begin position="1"/>
        <end position="98"/>
    </location>
</feature>
<dbReference type="PANTHER" id="PTHR13600">
    <property type="entry name" value="LEUCINE CARBOXYL METHYLTRANSFERASE"/>
    <property type="match status" value="1"/>
</dbReference>
<dbReference type="OrthoDB" id="203237at2759"/>
<keyword evidence="5" id="KW-0489">Methyltransferase</keyword>
<dbReference type="GO" id="GO:0018423">
    <property type="term" value="F:protein C-terminal leucine carboxyl O-methyltransferase activity"/>
    <property type="evidence" value="ECO:0007669"/>
    <property type="project" value="UniProtKB-EC"/>
</dbReference>
<evidence type="ECO:0000256" key="9">
    <source>
        <dbReference type="ARBA" id="ARBA00032526"/>
    </source>
</evidence>
<protein>
    <recommendedName>
        <fullName evidence="4">Leucine carboxyl methyltransferase 1</fullName>
        <ecNumber evidence="3">2.1.1.233</ecNumber>
    </recommendedName>
    <alternativeName>
        <fullName evidence="8">Protein phosphatase methyltransferase 1</fullName>
    </alternativeName>
    <alternativeName>
        <fullName evidence="9">[Phosphatase 2A protein]-leucine-carboxy methyltransferase 1</fullName>
    </alternativeName>
</protein>
<evidence type="ECO:0000256" key="2">
    <source>
        <dbReference type="ARBA" id="ARBA00010703"/>
    </source>
</evidence>
<feature type="compositionally biased region" description="Basic and acidic residues" evidence="10">
    <location>
        <begin position="76"/>
        <end position="98"/>
    </location>
</feature>
<evidence type="ECO:0000256" key="8">
    <source>
        <dbReference type="ARBA" id="ARBA00029681"/>
    </source>
</evidence>
<reference evidence="12" key="1">
    <citation type="journal article" date="2013" name="Genome Announc.">
        <title>Genome sequence of the basidiomycetous yeast Pseudozyma antarctica T-34, a producer of the glycolipid biosurfactants mannosylerythritol lipids.</title>
        <authorList>
            <person name="Morita T."/>
            <person name="Koike H."/>
            <person name="Koyama Y."/>
            <person name="Hagiwara H."/>
            <person name="Ito E."/>
            <person name="Fukuoka T."/>
            <person name="Imura T."/>
            <person name="Machida M."/>
            <person name="Kitamoto D."/>
        </authorList>
    </citation>
    <scope>NUCLEOTIDE SEQUENCE [LARGE SCALE GENOMIC DNA]</scope>
    <source>
        <strain evidence="12">T-34</strain>
    </source>
</reference>
<evidence type="ECO:0000256" key="1">
    <source>
        <dbReference type="ARBA" id="ARBA00000724"/>
    </source>
</evidence>
<sequence>MASNTPLRDPFATEDDDALRSGAGRPPPRTSRFGAPGPTPSLRATPPTQPSSRPHGALGAPRSLGLSLGVPRSRMARSETVEHAEADGGRRRMQTDDAVRATDSDALLSRLSALRLGYLSPEPYTQEFATGSTPSGMRGPNAAARRSPLINIGTYLRCSTIDQHVEAFLTNGAGRKQIISIGAGSDSRYWRIMSDARLAGQLKQYVEVDFAENVQQKLACIRKSSVLQSLLDAPASEAVQPDEAGRCVLRSSKYSLLAADVRLLHPDTPEPDRIEADSVFGRLDASLPTLVLFECVLAYIEPARADWLLGYLGQRFARIEAVSYDIALASDSDASSASRFGEVMLSNLEVSATCRESICDDIGAEPTLRIGMDRRWMQDAAGGSHESVCNLDRTAGESETKVRRDLGAVRAGRIGGSRSDAETDAALHRLSRLEGLDEVEEFDMLLRHYCIVRAYRA</sequence>
<dbReference type="Proteomes" id="UP000011976">
    <property type="component" value="Unassembled WGS sequence"/>
</dbReference>
<evidence type="ECO:0000256" key="6">
    <source>
        <dbReference type="ARBA" id="ARBA00022679"/>
    </source>
</evidence>
<dbReference type="InterPro" id="IPR029063">
    <property type="entry name" value="SAM-dependent_MTases_sf"/>
</dbReference>